<dbReference type="Gene3D" id="3.40.190.10">
    <property type="entry name" value="Periplasmic binding protein-like II"/>
    <property type="match status" value="1"/>
</dbReference>
<evidence type="ECO:0000259" key="1">
    <source>
        <dbReference type="Pfam" id="PF00496"/>
    </source>
</evidence>
<keyword evidence="3" id="KW-1185">Reference proteome</keyword>
<dbReference type="KEGG" id="rmar:GBA65_05980"/>
<name>A0A6G8PV98_9ACTN</name>
<evidence type="ECO:0000313" key="2">
    <source>
        <dbReference type="EMBL" id="QIN78129.1"/>
    </source>
</evidence>
<sequence>MAQTVRQGSEEGGQYTPVGTIHVVDPSPLNWLFITWNTMEEPVRTDANGYLVGAAMEESRWIDETTFEVKLRKGIRFQDGEDFDARSFERAFVEVQRWKAPHPPGTSLNFHPDTRLEILDSHTVRMIFPEPDGAILGKFRGFHLPSTRFWDEIGFGYKKLGTGEGHW</sequence>
<feature type="domain" description="Solute-binding protein family 5" evidence="1">
    <location>
        <begin position="62"/>
        <end position="137"/>
    </location>
</feature>
<gene>
    <name evidence="2" type="ORF">GBA65_05980</name>
</gene>
<dbReference type="Proteomes" id="UP000502706">
    <property type="component" value="Chromosome"/>
</dbReference>
<evidence type="ECO:0000313" key="3">
    <source>
        <dbReference type="Proteomes" id="UP000502706"/>
    </source>
</evidence>
<dbReference type="InterPro" id="IPR000914">
    <property type="entry name" value="SBP_5_dom"/>
</dbReference>
<reference evidence="2 3" key="1">
    <citation type="submission" date="2019-10" db="EMBL/GenBank/DDBJ databases">
        <title>Rubrobacter sp nov SCSIO 52915 isolated from a deep-sea sediment in the South China Sea.</title>
        <authorList>
            <person name="Chen R.W."/>
        </authorList>
    </citation>
    <scope>NUCLEOTIDE SEQUENCE [LARGE SCALE GENOMIC DNA]</scope>
    <source>
        <strain evidence="2 3">SCSIO 52915</strain>
    </source>
</reference>
<proteinExistence type="predicted"/>
<protein>
    <submittedName>
        <fullName evidence="2">ABC transporter substrate-binding protein</fullName>
    </submittedName>
</protein>
<dbReference type="AlphaFoldDB" id="A0A6G8PV98"/>
<accession>A0A6G8PV98</accession>
<dbReference type="Pfam" id="PF00496">
    <property type="entry name" value="SBP_bac_5"/>
    <property type="match status" value="1"/>
</dbReference>
<dbReference type="SUPFAM" id="SSF53850">
    <property type="entry name" value="Periplasmic binding protein-like II"/>
    <property type="match status" value="1"/>
</dbReference>
<dbReference type="RefSeq" id="WP_166395805.1">
    <property type="nucleotide sequence ID" value="NZ_CP045121.1"/>
</dbReference>
<organism evidence="2 3">
    <name type="scientific">Rubrobacter marinus</name>
    <dbReference type="NCBI Taxonomy" id="2653852"/>
    <lineage>
        <taxon>Bacteria</taxon>
        <taxon>Bacillati</taxon>
        <taxon>Actinomycetota</taxon>
        <taxon>Rubrobacteria</taxon>
        <taxon>Rubrobacterales</taxon>
        <taxon>Rubrobacteraceae</taxon>
        <taxon>Rubrobacter</taxon>
    </lineage>
</organism>
<dbReference type="EMBL" id="CP045121">
    <property type="protein sequence ID" value="QIN78129.1"/>
    <property type="molecule type" value="Genomic_DNA"/>
</dbReference>